<protein>
    <submittedName>
        <fullName evidence="1">Uncharacterized protein</fullName>
    </submittedName>
</protein>
<reference evidence="1 2" key="1">
    <citation type="submission" date="2021-03" db="EMBL/GenBank/DDBJ databases">
        <authorList>
            <person name="King G.J."/>
            <person name="Bancroft I."/>
            <person name="Baten A."/>
            <person name="Bloomfield J."/>
            <person name="Borpatragohain P."/>
            <person name="He Z."/>
            <person name="Irish N."/>
            <person name="Irwin J."/>
            <person name="Liu K."/>
            <person name="Mauleon R.P."/>
            <person name="Moore J."/>
            <person name="Morris R."/>
            <person name="Ostergaard L."/>
            <person name="Wang B."/>
            <person name="Wells R."/>
        </authorList>
    </citation>
    <scope>NUCLEOTIDE SEQUENCE [LARGE SCALE GENOMIC DNA]</scope>
    <source>
        <strain evidence="1">R-o-18</strain>
        <tissue evidence="1">Leaf</tissue>
    </source>
</reference>
<evidence type="ECO:0000313" key="2">
    <source>
        <dbReference type="Proteomes" id="UP000823674"/>
    </source>
</evidence>
<keyword evidence="2" id="KW-1185">Reference proteome</keyword>
<sequence length="139" mass="16452">MALHSDGFYVCCFFIKDWTMFILLIKDRILIFIKKYPMALPPKPVERKQDYSDAPVAKWLVLQLHVQYQLQTQVQEKEDHNFSHKKTSFQLALHHIHHRWDGSATGARVDMLFLWVWLTSLRVFTTSSTKLSQNSWTSN</sequence>
<organism evidence="1 2">
    <name type="scientific">Brassica rapa subsp. trilocularis</name>
    <dbReference type="NCBI Taxonomy" id="1813537"/>
    <lineage>
        <taxon>Eukaryota</taxon>
        <taxon>Viridiplantae</taxon>
        <taxon>Streptophyta</taxon>
        <taxon>Embryophyta</taxon>
        <taxon>Tracheophyta</taxon>
        <taxon>Spermatophyta</taxon>
        <taxon>Magnoliopsida</taxon>
        <taxon>eudicotyledons</taxon>
        <taxon>Gunneridae</taxon>
        <taxon>Pentapetalae</taxon>
        <taxon>rosids</taxon>
        <taxon>malvids</taxon>
        <taxon>Brassicales</taxon>
        <taxon>Brassicaceae</taxon>
        <taxon>Brassiceae</taxon>
        <taxon>Brassica</taxon>
    </lineage>
</organism>
<comment type="caution">
    <text evidence="1">The sequence shown here is derived from an EMBL/GenBank/DDBJ whole genome shotgun (WGS) entry which is preliminary data.</text>
</comment>
<name>A0ABQ7LDG0_BRACM</name>
<dbReference type="EMBL" id="JADBGQ010000008">
    <property type="protein sequence ID" value="KAG5384603.1"/>
    <property type="molecule type" value="Genomic_DNA"/>
</dbReference>
<accession>A0ABQ7LDG0</accession>
<dbReference type="Proteomes" id="UP000823674">
    <property type="component" value="Chromosome A09"/>
</dbReference>
<evidence type="ECO:0000313" key="1">
    <source>
        <dbReference type="EMBL" id="KAG5384603.1"/>
    </source>
</evidence>
<gene>
    <name evidence="1" type="primary">A09g510570.1_BraROA</name>
    <name evidence="1" type="ORF">IGI04_036073</name>
</gene>
<proteinExistence type="predicted"/>